<feature type="transmembrane region" description="Helical" evidence="2">
    <location>
        <begin position="259"/>
        <end position="277"/>
    </location>
</feature>
<feature type="transmembrane region" description="Helical" evidence="2">
    <location>
        <begin position="15"/>
        <end position="37"/>
    </location>
</feature>
<sequence length="753" mass="80631">MTTIPADRRPAPPPAALFAITVFASAALVFLVQPMIAKLLLPLQGGSPQVWNTSLAFFQAALLAGYGYAHLLQRLKTVRAQALTHVGALLIAAVALPLRVNALFGPPSSDHPILWLLGVLAVSLGAPFAILSATAPLVQAWWARTRGQTDGREPYALYAASNLGSLLALLAYPLVVEPVFPVSGQRLGWSAAYVAFVGLMAVLALAAGRSAGPAAPAAKAPHARASWRERLTWLALAAAPSSLMLGVTTYITTDIASAPFLWVIPLALYLVTFIIAFQTRPLMSPGLALFLHALLAAECAAMMPFMELPIALQLLVNLGAFFFSALVCHQALVARRPDPSRLTEFYLWMSVGGVVGGGFNAFVAPVIFNNVWEYPLVLALACLARPWGGWNLPARAWVLLVVGVLCAMAAPVVVTFRHHFGAQHGDTQLAQVMIVALISASVICAVLLRRWALMFFAAVAVLAIGAHGAAERSTNTRNWRSFFGVLTQSEVNAPSMGGAVRMLSHGTTLHGAQATNPQFACRPLVYYTPGTPIGQVVLTQGETRPAMRMGVVGLGTGSMAAYAAAPDHLTFFEIDPLVVRIASDPAHFSYTTRCARGRVDYVIGDARLTLARQPAESFDVLLIDAFSSDAVPAHLLTVEAIRGYLGKLKPDGVLILHLSNRNLELKAPAFASARAAGGFALLQQRRVFGNLSTWESDEDALVVGRTPQAIARYAADTRWIDSAGRTVRPWTDDYTNVPGSFWSKMKERMGGLR</sequence>
<feature type="transmembrane region" description="Helical" evidence="2">
    <location>
        <begin position="454"/>
        <end position="470"/>
    </location>
</feature>
<feature type="transmembrane region" description="Helical" evidence="2">
    <location>
        <begin position="396"/>
        <end position="416"/>
    </location>
</feature>
<protein>
    <submittedName>
        <fullName evidence="3">Spermidine synthase</fullName>
    </submittedName>
</protein>
<dbReference type="PANTHER" id="PTHR43317">
    <property type="entry name" value="THERMOSPERMINE SYNTHASE ACAULIS5"/>
    <property type="match status" value="1"/>
</dbReference>
<reference evidence="4" key="1">
    <citation type="submission" date="2018-05" db="EMBL/GenBank/DDBJ databases">
        <authorList>
            <person name="Li X."/>
        </authorList>
    </citation>
    <scope>NUCLEOTIDE SEQUENCE [LARGE SCALE GENOMIC DNA]</scope>
    <source>
        <strain evidence="4">YIM 73061</strain>
    </source>
</reference>
<accession>A0A328AJE1</accession>
<dbReference type="Gene3D" id="3.40.50.150">
    <property type="entry name" value="Vaccinia Virus protein VP39"/>
    <property type="match status" value="1"/>
</dbReference>
<evidence type="ECO:0000256" key="1">
    <source>
        <dbReference type="ARBA" id="ARBA00023115"/>
    </source>
</evidence>
<feature type="transmembrane region" description="Helical" evidence="2">
    <location>
        <begin position="231"/>
        <end position="253"/>
    </location>
</feature>
<dbReference type="Proteomes" id="UP000249725">
    <property type="component" value="Unassembled WGS sequence"/>
</dbReference>
<gene>
    <name evidence="3" type="ORF">DJ018_12445</name>
</gene>
<feature type="transmembrane region" description="Helical" evidence="2">
    <location>
        <begin position="187"/>
        <end position="210"/>
    </location>
</feature>
<dbReference type="RefSeq" id="WP_111515263.1">
    <property type="nucleotide sequence ID" value="NZ_QFYR01000002.1"/>
</dbReference>
<dbReference type="AlphaFoldDB" id="A0A328AJE1"/>
<feature type="transmembrane region" description="Helical" evidence="2">
    <location>
        <begin position="289"/>
        <end position="306"/>
    </location>
</feature>
<dbReference type="InterPro" id="IPR029063">
    <property type="entry name" value="SAM-dependent_MTases_sf"/>
</dbReference>
<feature type="transmembrane region" description="Helical" evidence="2">
    <location>
        <begin position="428"/>
        <end position="448"/>
    </location>
</feature>
<keyword evidence="2" id="KW-1133">Transmembrane helix</keyword>
<dbReference type="PANTHER" id="PTHR43317:SF1">
    <property type="entry name" value="THERMOSPERMINE SYNTHASE ACAULIS5"/>
    <property type="match status" value="1"/>
</dbReference>
<feature type="transmembrane region" description="Helical" evidence="2">
    <location>
        <begin position="80"/>
        <end position="100"/>
    </location>
</feature>
<dbReference type="SUPFAM" id="SSF53335">
    <property type="entry name" value="S-adenosyl-L-methionine-dependent methyltransferases"/>
    <property type="match status" value="1"/>
</dbReference>
<feature type="transmembrane region" description="Helical" evidence="2">
    <location>
        <begin position="49"/>
        <end position="68"/>
    </location>
</feature>
<proteinExistence type="predicted"/>
<dbReference type="EMBL" id="QFYR01000002">
    <property type="protein sequence ID" value="RAK52978.1"/>
    <property type="molecule type" value="Genomic_DNA"/>
</dbReference>
<feature type="transmembrane region" description="Helical" evidence="2">
    <location>
        <begin position="312"/>
        <end position="333"/>
    </location>
</feature>
<feature type="transmembrane region" description="Helical" evidence="2">
    <location>
        <begin position="345"/>
        <end position="368"/>
    </location>
</feature>
<feature type="transmembrane region" description="Helical" evidence="2">
    <location>
        <begin position="112"/>
        <end position="143"/>
    </location>
</feature>
<name>A0A328AJE1_9CAUL</name>
<evidence type="ECO:0000313" key="4">
    <source>
        <dbReference type="Proteomes" id="UP000249725"/>
    </source>
</evidence>
<keyword evidence="1" id="KW-0620">Polyamine biosynthesis</keyword>
<organism evidence="3 4">
    <name type="scientific">Phenylobacterium deserti</name>
    <dbReference type="NCBI Taxonomy" id="1914756"/>
    <lineage>
        <taxon>Bacteria</taxon>
        <taxon>Pseudomonadati</taxon>
        <taxon>Pseudomonadota</taxon>
        <taxon>Alphaproteobacteria</taxon>
        <taxon>Caulobacterales</taxon>
        <taxon>Caulobacteraceae</taxon>
        <taxon>Phenylobacterium</taxon>
    </lineage>
</organism>
<dbReference type="OrthoDB" id="9761985at2"/>
<keyword evidence="2" id="KW-0812">Transmembrane</keyword>
<dbReference type="GO" id="GO:0006596">
    <property type="term" value="P:polyamine biosynthetic process"/>
    <property type="evidence" value="ECO:0007669"/>
    <property type="project" value="UniProtKB-KW"/>
</dbReference>
<feature type="transmembrane region" description="Helical" evidence="2">
    <location>
        <begin position="155"/>
        <end position="175"/>
    </location>
</feature>
<keyword evidence="2" id="KW-0472">Membrane</keyword>
<evidence type="ECO:0000313" key="3">
    <source>
        <dbReference type="EMBL" id="RAK52978.1"/>
    </source>
</evidence>
<dbReference type="NCBIfam" id="NF037959">
    <property type="entry name" value="MFS_SpdSyn"/>
    <property type="match status" value="1"/>
</dbReference>
<evidence type="ECO:0000256" key="2">
    <source>
        <dbReference type="SAM" id="Phobius"/>
    </source>
</evidence>
<keyword evidence="4" id="KW-1185">Reference proteome</keyword>
<comment type="caution">
    <text evidence="3">The sequence shown here is derived from an EMBL/GenBank/DDBJ whole genome shotgun (WGS) entry which is preliminary data.</text>
</comment>